<reference evidence="1 2" key="1">
    <citation type="journal article" date="2013" name="Genome Announc.">
        <title>Complete Genome Sequence of Burkholderia sp. Strain RPE64, Bacterial Symbiont of the Bean Bug Riptortus pedestris.</title>
        <authorList>
            <person name="Shibata T.F."/>
            <person name="Maeda T."/>
            <person name="Nikoh N."/>
            <person name="Yamaguchi K."/>
            <person name="Oshima K."/>
            <person name="Hattori M."/>
            <person name="Nishiyama T."/>
            <person name="Hasebe M."/>
            <person name="Fukatsu T."/>
            <person name="Kikuchi Y."/>
            <person name="Shigenobu S."/>
        </authorList>
    </citation>
    <scope>NUCLEOTIDE SEQUENCE [LARGE SCALE GENOMIC DNA]</scope>
</reference>
<proteinExistence type="predicted"/>
<evidence type="ECO:0000313" key="1">
    <source>
        <dbReference type="EMBL" id="BAN22212.1"/>
    </source>
</evidence>
<protein>
    <recommendedName>
        <fullName evidence="3">Zinc-ribbon domain-containing protein</fullName>
    </recommendedName>
</protein>
<dbReference type="KEGG" id="buo:BRPE64_ACDS04580"/>
<dbReference type="PATRIC" id="fig|758793.3.peg.457"/>
<accession>R4WWB7</accession>
<evidence type="ECO:0000313" key="2">
    <source>
        <dbReference type="Proteomes" id="UP000013966"/>
    </source>
</evidence>
<dbReference type="AlphaFoldDB" id="R4WWB7"/>
<dbReference type="EMBL" id="AP013058">
    <property type="protein sequence ID" value="BAN22212.1"/>
    <property type="molecule type" value="Genomic_DNA"/>
</dbReference>
<keyword evidence="2" id="KW-1185">Reference proteome</keyword>
<dbReference type="STRING" id="758793.BRPE64_ACDS04580"/>
<dbReference type="RefSeq" id="WP_016344375.1">
    <property type="nucleotide sequence ID" value="NC_021287.1"/>
</dbReference>
<organism evidence="1 2">
    <name type="scientific">Caballeronia insecticola</name>
    <dbReference type="NCBI Taxonomy" id="758793"/>
    <lineage>
        <taxon>Bacteria</taxon>
        <taxon>Pseudomonadati</taxon>
        <taxon>Pseudomonadota</taxon>
        <taxon>Betaproteobacteria</taxon>
        <taxon>Burkholderiales</taxon>
        <taxon>Burkholderiaceae</taxon>
        <taxon>Caballeronia</taxon>
    </lineage>
</organism>
<gene>
    <name evidence="1" type="ORF">BRPE64_ACDS04580</name>
</gene>
<name>R4WWB7_9BURK</name>
<evidence type="ECO:0008006" key="3">
    <source>
        <dbReference type="Google" id="ProtNLM"/>
    </source>
</evidence>
<dbReference type="OrthoDB" id="583824at2"/>
<dbReference type="HOGENOM" id="CLU_2104383_0_0_4"/>
<dbReference type="Proteomes" id="UP000013966">
    <property type="component" value="Chromosome 1"/>
</dbReference>
<sequence length="130" mass="14693">MSIPASVCERLRLTEEAAHFRDRHNGARDANAVMLSRWDCGRGHAWDASLDAAQNVRCLNCAGQRRELETRRLRDLAEARGGALLSPGYVDVATPLEWRCAYGHVWQARADAAPRHWCAECARTVFSRFR</sequence>
<reference evidence="1 2" key="2">
    <citation type="journal article" date="2018" name="Int. J. Syst. Evol. Microbiol.">
        <title>Burkholderia insecticola sp. nov., a gut symbiotic bacterium of the bean bug Riptortus pedestris.</title>
        <authorList>
            <person name="Takeshita K."/>
            <person name="Tamaki H."/>
            <person name="Ohbayashi T."/>
            <person name="Meng X.-Y."/>
            <person name="Sone T."/>
            <person name="Mitani Y."/>
            <person name="Peeters C."/>
            <person name="Kikuchi Y."/>
            <person name="Vandamme P."/>
        </authorList>
    </citation>
    <scope>NUCLEOTIDE SEQUENCE [LARGE SCALE GENOMIC DNA]</scope>
    <source>
        <strain evidence="1">RPE64</strain>
    </source>
</reference>